<feature type="chain" id="PRO_5013340182" evidence="2">
    <location>
        <begin position="28"/>
        <end position="142"/>
    </location>
</feature>
<reference evidence="5" key="1">
    <citation type="submission" date="2013-09" db="EMBL/GenBank/DDBJ databases">
        <title>Corchorus olitorius genome sequencing.</title>
        <authorList>
            <person name="Alam M."/>
            <person name="Haque M.S."/>
            <person name="Islam M.S."/>
            <person name="Emdad E.M."/>
            <person name="Islam M.M."/>
            <person name="Ahmed B."/>
            <person name="Halim A."/>
            <person name="Hossen Q.M.M."/>
            <person name="Hossain M.Z."/>
            <person name="Ahmed R."/>
            <person name="Khan M.M."/>
            <person name="Islam R."/>
            <person name="Rashid M.M."/>
            <person name="Khan S.A."/>
            <person name="Rahman M.S."/>
            <person name="Alam M."/>
            <person name="Yahiya A.S."/>
            <person name="Khan M.S."/>
            <person name="Azam M.S."/>
            <person name="Haque T."/>
            <person name="Lashkar M.Z.H."/>
            <person name="Akhand A.I."/>
            <person name="Morshed G."/>
            <person name="Roy S."/>
            <person name="Uddin K.S."/>
            <person name="Rabeya T."/>
            <person name="Hossain A.S."/>
            <person name="Chowdhury A."/>
            <person name="Snigdha A.R."/>
            <person name="Mortoza M.S."/>
            <person name="Matin S.A."/>
            <person name="Hoque S.M.E."/>
            <person name="Islam M.K."/>
            <person name="Roy D.K."/>
            <person name="Haider R."/>
            <person name="Moosa M.M."/>
            <person name="Elias S.M."/>
            <person name="Hasan A.M."/>
            <person name="Jahan S."/>
            <person name="Shafiuddin M."/>
            <person name="Mahmood N."/>
            <person name="Shommy N.S."/>
        </authorList>
    </citation>
    <scope>NUCLEOTIDE SEQUENCE [LARGE SCALE GENOMIC DNA]</scope>
    <source>
        <strain evidence="5">cv. O-4</strain>
    </source>
</reference>
<organism evidence="4 5">
    <name type="scientific">Corchorus olitorius</name>
    <dbReference type="NCBI Taxonomy" id="93759"/>
    <lineage>
        <taxon>Eukaryota</taxon>
        <taxon>Viridiplantae</taxon>
        <taxon>Streptophyta</taxon>
        <taxon>Embryophyta</taxon>
        <taxon>Tracheophyta</taxon>
        <taxon>Spermatophyta</taxon>
        <taxon>Magnoliopsida</taxon>
        <taxon>eudicotyledons</taxon>
        <taxon>Gunneridae</taxon>
        <taxon>Pentapetalae</taxon>
        <taxon>rosids</taxon>
        <taxon>malvids</taxon>
        <taxon>Malvales</taxon>
        <taxon>Malvaceae</taxon>
        <taxon>Grewioideae</taxon>
        <taxon>Apeibeae</taxon>
        <taxon>Corchorus</taxon>
    </lineage>
</organism>
<dbReference type="Gene3D" id="1.10.110.10">
    <property type="entry name" value="Plant lipid-transfer and hydrophobic proteins"/>
    <property type="match status" value="1"/>
</dbReference>
<dbReference type="Pfam" id="PF14547">
    <property type="entry name" value="Hydrophob_seed"/>
    <property type="match status" value="1"/>
</dbReference>
<evidence type="ECO:0000256" key="2">
    <source>
        <dbReference type="SAM" id="SignalP"/>
    </source>
</evidence>
<comment type="similarity">
    <text evidence="1">Belongs to the plant LTP family. PEARLI1 subfamily.</text>
</comment>
<keyword evidence="5" id="KW-1185">Reference proteome</keyword>
<dbReference type="InterPro" id="IPR027923">
    <property type="entry name" value="Hydrophob_seed_dom"/>
</dbReference>
<dbReference type="AlphaFoldDB" id="A0A1R3KG30"/>
<evidence type="ECO:0000313" key="5">
    <source>
        <dbReference type="Proteomes" id="UP000187203"/>
    </source>
</evidence>
<protein>
    <submittedName>
        <fullName evidence="4">14 kDa proline-rich protein DC2.15-like protein</fullName>
    </submittedName>
</protein>
<keyword evidence="2" id="KW-0732">Signal</keyword>
<name>A0A1R3KG30_9ROSI</name>
<dbReference type="SUPFAM" id="SSF47699">
    <property type="entry name" value="Bifunctional inhibitor/lipid-transfer protein/seed storage 2S albumin"/>
    <property type="match status" value="1"/>
</dbReference>
<evidence type="ECO:0000256" key="1">
    <source>
        <dbReference type="ARBA" id="ARBA00008965"/>
    </source>
</evidence>
<feature type="signal peptide" evidence="2">
    <location>
        <begin position="1"/>
        <end position="27"/>
    </location>
</feature>
<dbReference type="EMBL" id="AWUE01013742">
    <property type="protein sequence ID" value="OMP06009.1"/>
    <property type="molecule type" value="Genomic_DNA"/>
</dbReference>
<dbReference type="Proteomes" id="UP000187203">
    <property type="component" value="Unassembled WGS sequence"/>
</dbReference>
<evidence type="ECO:0000313" key="4">
    <source>
        <dbReference type="EMBL" id="OMP06009.1"/>
    </source>
</evidence>
<accession>A0A1R3KG30</accession>
<comment type="caution">
    <text evidence="4">The sequence shown here is derived from an EMBL/GenBank/DDBJ whole genome shotgun (WGS) entry which is preliminary data.</text>
</comment>
<sequence>MASSSKASAPIAFLLALNLVFFTLVSSQTPSPPPPPPSACPAGLLSLGTCTNLLDLLLLNATLGVGNNTASPCCRALGLVGVNVRACICQALAARLQILLRLLSINVTVGSTVNLTVAVNAMVSTCNLTSPIVGSGDCIITI</sequence>
<dbReference type="STRING" id="93759.A0A1R3KG30"/>
<evidence type="ECO:0000259" key="3">
    <source>
        <dbReference type="Pfam" id="PF14547"/>
    </source>
</evidence>
<dbReference type="OrthoDB" id="10642129at2759"/>
<gene>
    <name evidence="4" type="ORF">COLO4_08393</name>
</gene>
<proteinExistence type="inferred from homology"/>
<feature type="domain" description="Hydrophobic seed protein" evidence="3">
    <location>
        <begin position="40"/>
        <end position="109"/>
    </location>
</feature>
<dbReference type="InterPro" id="IPR036312">
    <property type="entry name" value="Bifun_inhib/LTP/seed_sf"/>
</dbReference>